<evidence type="ECO:0000259" key="1">
    <source>
        <dbReference type="PROSITE" id="PS51462"/>
    </source>
</evidence>
<dbReference type="PANTHER" id="PTHR43736">
    <property type="entry name" value="ADP-RIBOSE PYROPHOSPHATASE"/>
    <property type="match status" value="1"/>
</dbReference>
<dbReference type="InterPro" id="IPR015797">
    <property type="entry name" value="NUDIX_hydrolase-like_dom_sf"/>
</dbReference>
<dbReference type="Proteomes" id="UP000033869">
    <property type="component" value="Unassembled WGS sequence"/>
</dbReference>
<dbReference type="GO" id="GO:0016787">
    <property type="term" value="F:hydrolase activity"/>
    <property type="evidence" value="ECO:0007669"/>
    <property type="project" value="UniProtKB-KW"/>
</dbReference>
<dbReference type="EMBL" id="LCBL01000001">
    <property type="protein sequence ID" value="KKS09687.1"/>
    <property type="molecule type" value="Genomic_DNA"/>
</dbReference>
<proteinExistence type="predicted"/>
<feature type="domain" description="Nudix hydrolase" evidence="1">
    <location>
        <begin position="29"/>
        <end position="163"/>
    </location>
</feature>
<accession>A0A0G0WCB7</accession>
<dbReference type="Gene3D" id="3.90.79.10">
    <property type="entry name" value="Nucleoside Triphosphate Pyrophosphohydrolase"/>
    <property type="match status" value="1"/>
</dbReference>
<name>A0A0G0WCB7_UNCC2</name>
<reference evidence="2 3" key="1">
    <citation type="journal article" date="2015" name="Nature">
        <title>rRNA introns, odd ribosomes, and small enigmatic genomes across a large radiation of phyla.</title>
        <authorList>
            <person name="Brown C.T."/>
            <person name="Hug L.A."/>
            <person name="Thomas B.C."/>
            <person name="Sharon I."/>
            <person name="Castelle C.J."/>
            <person name="Singh A."/>
            <person name="Wilkins M.J."/>
            <person name="Williams K.H."/>
            <person name="Banfield J.F."/>
        </authorList>
    </citation>
    <scope>NUCLEOTIDE SEQUENCE [LARGE SCALE GENOMIC DNA]</scope>
</reference>
<comment type="caution">
    <text evidence="2">The sequence shown here is derived from an EMBL/GenBank/DDBJ whole genome shotgun (WGS) entry which is preliminary data.</text>
</comment>
<evidence type="ECO:0000313" key="3">
    <source>
        <dbReference type="Proteomes" id="UP000033869"/>
    </source>
</evidence>
<dbReference type="InterPro" id="IPR000086">
    <property type="entry name" value="NUDIX_hydrolase_dom"/>
</dbReference>
<organism evidence="2 3">
    <name type="scientific">candidate division CPR2 bacterium GW2011_GWC1_41_48</name>
    <dbReference type="NCBI Taxonomy" id="1618344"/>
    <lineage>
        <taxon>Bacteria</taxon>
        <taxon>Bacteria division CPR2</taxon>
    </lineage>
</organism>
<dbReference type="PANTHER" id="PTHR43736:SF1">
    <property type="entry name" value="DIHYDRONEOPTERIN TRIPHOSPHATE DIPHOSPHATASE"/>
    <property type="match status" value="1"/>
</dbReference>
<dbReference type="AlphaFoldDB" id="A0A0G0WCB7"/>
<dbReference type="Pfam" id="PF00293">
    <property type="entry name" value="NUDIX"/>
    <property type="match status" value="1"/>
</dbReference>
<protein>
    <submittedName>
        <fullName evidence="2">NUDIX hydrolase</fullName>
    </submittedName>
</protein>
<sequence length="163" mass="19166">MTKDYYNVIKQFSDKLPKFPDGRINYSGTNRAPVINALVKYRDEILILKRSDKVANYKGKWNSIGGFLDEAKPLKQKVLEEVNEELGITEDEIEEARLFESYVFYDESIDKTWISFPALIELKVKPEIKLDQEHTDYKWIKPEDLKKYEFIPGLDEAIKKILK</sequence>
<gene>
    <name evidence="2" type="ORF">UU65_C0001G0092</name>
</gene>
<keyword evidence="2" id="KW-0378">Hydrolase</keyword>
<dbReference type="SUPFAM" id="SSF55811">
    <property type="entry name" value="Nudix"/>
    <property type="match status" value="1"/>
</dbReference>
<dbReference type="PROSITE" id="PS51462">
    <property type="entry name" value="NUDIX"/>
    <property type="match status" value="1"/>
</dbReference>
<evidence type="ECO:0000313" key="2">
    <source>
        <dbReference type="EMBL" id="KKS09687.1"/>
    </source>
</evidence>